<name>A0A381PD07_9ZZZZ</name>
<gene>
    <name evidence="1" type="ORF">METZ01_LOCUS17001</name>
</gene>
<accession>A0A381PD07</accession>
<dbReference type="AlphaFoldDB" id="A0A381PD07"/>
<feature type="non-terminal residue" evidence="1">
    <location>
        <position position="1"/>
    </location>
</feature>
<organism evidence="1">
    <name type="scientific">marine metagenome</name>
    <dbReference type="NCBI Taxonomy" id="408172"/>
    <lineage>
        <taxon>unclassified sequences</taxon>
        <taxon>metagenomes</taxon>
        <taxon>ecological metagenomes</taxon>
    </lineage>
</organism>
<sequence>VALTSSRIESTDFRDAQELYHSRGWTDGLPIVPPTPELVQACLDWALLPSEHLVGIEPVRERAITAEKLAINSVMAGCLPEHFPLVVTAFTAMLQPEFLLHGATASTGGCAVLLIVNGPIRHQLQMAGTFNALGNTDRASAVVGRAVRLALINLLDLRPGEIDRSTLGHPGKFSYCLVEDEENSPWPSLAEERLGDSDVSAVTAVAAMAPRQIMNEWTTDPQEICDTIAAEIKANQLHYSIWAGNYVIVLPTQLRQHFIDAGWSKSDIQTYVFQQARVIRGDWRGVGKGSVVKDRADREYPAMTSPDDLIVVAAGGPAGGFAQIIPPWLGTKSRATTVPVGACVDCEVP</sequence>
<dbReference type="EMBL" id="UINC01000928">
    <property type="protein sequence ID" value="SUZ64147.1"/>
    <property type="molecule type" value="Genomic_DNA"/>
</dbReference>
<protein>
    <recommendedName>
        <fullName evidence="2">Thiol-disulfide oxidoreductase</fullName>
    </recommendedName>
</protein>
<reference evidence="1" key="1">
    <citation type="submission" date="2018-05" db="EMBL/GenBank/DDBJ databases">
        <authorList>
            <person name="Lanie J.A."/>
            <person name="Ng W.-L."/>
            <person name="Kazmierczak K.M."/>
            <person name="Andrzejewski T.M."/>
            <person name="Davidsen T.M."/>
            <person name="Wayne K.J."/>
            <person name="Tettelin H."/>
            <person name="Glass J.I."/>
            <person name="Rusch D."/>
            <person name="Podicherti R."/>
            <person name="Tsui H.-C.T."/>
            <person name="Winkler M.E."/>
        </authorList>
    </citation>
    <scope>NUCLEOTIDE SEQUENCE</scope>
</reference>
<proteinExistence type="predicted"/>
<evidence type="ECO:0008006" key="2">
    <source>
        <dbReference type="Google" id="ProtNLM"/>
    </source>
</evidence>
<evidence type="ECO:0000313" key="1">
    <source>
        <dbReference type="EMBL" id="SUZ64147.1"/>
    </source>
</evidence>